<evidence type="ECO:0000256" key="4">
    <source>
        <dbReference type="HAMAP-Rule" id="MF_01341"/>
    </source>
</evidence>
<dbReference type="PANTHER" id="PTHR12934">
    <property type="entry name" value="50S RIBOSOMAL PROTEIN L15"/>
    <property type="match status" value="1"/>
</dbReference>
<dbReference type="Gene3D" id="3.100.10.10">
    <property type="match status" value="1"/>
</dbReference>
<keyword evidence="4" id="KW-0699">rRNA-binding</keyword>
<comment type="function">
    <text evidence="4">Binds to the 23S rRNA.</text>
</comment>
<feature type="compositionally biased region" description="Low complexity" evidence="5">
    <location>
        <begin position="19"/>
        <end position="33"/>
    </location>
</feature>
<dbReference type="SUPFAM" id="SSF52080">
    <property type="entry name" value="Ribosomal proteins L15p and L18e"/>
    <property type="match status" value="1"/>
</dbReference>
<feature type="compositionally biased region" description="Basic residues" evidence="5">
    <location>
        <begin position="7"/>
        <end position="18"/>
    </location>
</feature>
<keyword evidence="2 4" id="KW-0689">Ribosomal protein</keyword>
<proteinExistence type="inferred from homology"/>
<dbReference type="InterPro" id="IPR030878">
    <property type="entry name" value="Ribosomal_uL15"/>
</dbReference>
<feature type="region of interest" description="Disordered" evidence="5">
    <location>
        <begin position="1"/>
        <end position="51"/>
    </location>
</feature>
<dbReference type="InterPro" id="IPR021131">
    <property type="entry name" value="Ribosomal_uL15/eL18"/>
</dbReference>
<evidence type="ECO:0000313" key="7">
    <source>
        <dbReference type="EMBL" id="OGY30575.1"/>
    </source>
</evidence>
<gene>
    <name evidence="4" type="primary">rplO</name>
    <name evidence="7" type="ORF">A3A57_02190</name>
</gene>
<comment type="caution">
    <text evidence="7">The sequence shown here is derived from an EMBL/GenBank/DDBJ whole genome shotgun (WGS) entry which is preliminary data.</text>
</comment>
<evidence type="ECO:0000256" key="1">
    <source>
        <dbReference type="ARBA" id="ARBA00007320"/>
    </source>
</evidence>
<dbReference type="GO" id="GO:0003735">
    <property type="term" value="F:structural constituent of ribosome"/>
    <property type="evidence" value="ECO:0007669"/>
    <property type="project" value="InterPro"/>
</dbReference>
<evidence type="ECO:0000259" key="6">
    <source>
        <dbReference type="Pfam" id="PF00828"/>
    </source>
</evidence>
<comment type="subunit">
    <text evidence="4">Part of the 50S ribosomal subunit.</text>
</comment>
<feature type="domain" description="Large ribosomal subunit protein uL15/eL18" evidence="6">
    <location>
        <begin position="83"/>
        <end position="141"/>
    </location>
</feature>
<dbReference type="InterPro" id="IPR005749">
    <property type="entry name" value="Ribosomal_uL15_bac-type"/>
</dbReference>
<evidence type="ECO:0000313" key="8">
    <source>
        <dbReference type="Proteomes" id="UP000179279"/>
    </source>
</evidence>
<dbReference type="NCBIfam" id="TIGR01071">
    <property type="entry name" value="rplO_bact"/>
    <property type="match status" value="1"/>
</dbReference>
<sequence>MNLHELKKLKKKSKKRVGRGYSSGKGKTASRGAKGQKKRGKIKIGFEGGQLPLQKRLPQKRGLGNTKITKAITLTIGKLNLLPPKSVVDLKTLREFGLIRGNLNKMRIKIVAKGKIDKPLKINLPTSEKAALIIKKAGGSLVNEDPD</sequence>
<reference evidence="7 8" key="1">
    <citation type="journal article" date="2016" name="Nat. Commun.">
        <title>Thousands of microbial genomes shed light on interconnected biogeochemical processes in an aquifer system.</title>
        <authorList>
            <person name="Anantharaman K."/>
            <person name="Brown C.T."/>
            <person name="Hug L.A."/>
            <person name="Sharon I."/>
            <person name="Castelle C.J."/>
            <person name="Probst A.J."/>
            <person name="Thomas B.C."/>
            <person name="Singh A."/>
            <person name="Wilkins M.J."/>
            <person name="Karaoz U."/>
            <person name="Brodie E.L."/>
            <person name="Williams K.H."/>
            <person name="Hubbard S.S."/>
            <person name="Banfield J.F."/>
        </authorList>
    </citation>
    <scope>NUCLEOTIDE SEQUENCE [LARGE SCALE GENOMIC DNA]</scope>
</reference>
<evidence type="ECO:0000256" key="5">
    <source>
        <dbReference type="SAM" id="MobiDB-lite"/>
    </source>
</evidence>
<dbReference type="PANTHER" id="PTHR12934:SF11">
    <property type="entry name" value="LARGE RIBOSOMAL SUBUNIT PROTEIN UL15M"/>
    <property type="match status" value="1"/>
</dbReference>
<dbReference type="HAMAP" id="MF_01341">
    <property type="entry name" value="Ribosomal_uL15"/>
    <property type="match status" value="1"/>
</dbReference>
<dbReference type="GO" id="GO:0006412">
    <property type="term" value="P:translation"/>
    <property type="evidence" value="ECO:0007669"/>
    <property type="project" value="UniProtKB-UniRule"/>
</dbReference>
<dbReference type="EMBL" id="MHDA01000048">
    <property type="protein sequence ID" value="OGY30575.1"/>
    <property type="molecule type" value="Genomic_DNA"/>
</dbReference>
<dbReference type="Pfam" id="PF00828">
    <property type="entry name" value="Ribosomal_L27A"/>
    <property type="match status" value="1"/>
</dbReference>
<dbReference type="Proteomes" id="UP000179279">
    <property type="component" value="Unassembled WGS sequence"/>
</dbReference>
<comment type="similarity">
    <text evidence="1 4">Belongs to the universal ribosomal protein uL15 family.</text>
</comment>
<name>A0A1G1WS51_9BACT</name>
<evidence type="ECO:0000256" key="2">
    <source>
        <dbReference type="ARBA" id="ARBA00022980"/>
    </source>
</evidence>
<keyword evidence="4" id="KW-0694">RNA-binding</keyword>
<organism evidence="7 8">
    <name type="scientific">Candidatus Woykebacteria bacterium RIFCSPLOWO2_01_FULL_41_12</name>
    <dbReference type="NCBI Taxonomy" id="1802604"/>
    <lineage>
        <taxon>Bacteria</taxon>
        <taxon>Candidatus Woykeibacteriota</taxon>
    </lineage>
</organism>
<dbReference type="GO" id="GO:0015934">
    <property type="term" value="C:large ribosomal subunit"/>
    <property type="evidence" value="ECO:0007669"/>
    <property type="project" value="InterPro"/>
</dbReference>
<accession>A0A1G1WS51</accession>
<keyword evidence="3 4" id="KW-0687">Ribonucleoprotein</keyword>
<evidence type="ECO:0000256" key="3">
    <source>
        <dbReference type="ARBA" id="ARBA00023274"/>
    </source>
</evidence>
<dbReference type="AlphaFoldDB" id="A0A1G1WS51"/>
<dbReference type="InterPro" id="IPR036227">
    <property type="entry name" value="Ribosomal_uL15/eL18_sf"/>
</dbReference>
<protein>
    <recommendedName>
        <fullName evidence="4">Large ribosomal subunit protein uL15</fullName>
    </recommendedName>
</protein>
<dbReference type="GO" id="GO:0019843">
    <property type="term" value="F:rRNA binding"/>
    <property type="evidence" value="ECO:0007669"/>
    <property type="project" value="UniProtKB-UniRule"/>
</dbReference>